<evidence type="ECO:0000313" key="1">
    <source>
        <dbReference type="EMBL" id="KAH0549569.1"/>
    </source>
</evidence>
<dbReference type="AlphaFoldDB" id="A0AAV7ICU2"/>
<evidence type="ECO:0008006" key="3">
    <source>
        <dbReference type="Google" id="ProtNLM"/>
    </source>
</evidence>
<organism evidence="1 2">
    <name type="scientific">Cotesia glomerata</name>
    <name type="common">Lepidopteran parasitic wasp</name>
    <name type="synonym">Apanteles glomeratus</name>
    <dbReference type="NCBI Taxonomy" id="32391"/>
    <lineage>
        <taxon>Eukaryota</taxon>
        <taxon>Metazoa</taxon>
        <taxon>Ecdysozoa</taxon>
        <taxon>Arthropoda</taxon>
        <taxon>Hexapoda</taxon>
        <taxon>Insecta</taxon>
        <taxon>Pterygota</taxon>
        <taxon>Neoptera</taxon>
        <taxon>Endopterygota</taxon>
        <taxon>Hymenoptera</taxon>
        <taxon>Apocrita</taxon>
        <taxon>Ichneumonoidea</taxon>
        <taxon>Braconidae</taxon>
        <taxon>Microgastrinae</taxon>
        <taxon>Cotesia</taxon>
    </lineage>
</organism>
<sequence length="80" mass="8922">MALGPCACPVVIIITKSLCRYGKGPGLITPPPNHQPPDLQVWAYVEEQQHKAYMPHVEFRLQILVPCVVRCAQFHAVNSD</sequence>
<gene>
    <name evidence="1" type="ORF">KQX54_010406</name>
</gene>
<dbReference type="Proteomes" id="UP000826195">
    <property type="component" value="Unassembled WGS sequence"/>
</dbReference>
<evidence type="ECO:0000313" key="2">
    <source>
        <dbReference type="Proteomes" id="UP000826195"/>
    </source>
</evidence>
<protein>
    <recommendedName>
        <fullName evidence="3">Secreted protein</fullName>
    </recommendedName>
</protein>
<comment type="caution">
    <text evidence="1">The sequence shown here is derived from an EMBL/GenBank/DDBJ whole genome shotgun (WGS) entry which is preliminary data.</text>
</comment>
<proteinExistence type="predicted"/>
<name>A0AAV7ICU2_COTGL</name>
<accession>A0AAV7ICU2</accession>
<reference evidence="1 2" key="1">
    <citation type="journal article" date="2021" name="J. Hered.">
        <title>A chromosome-level genome assembly of the parasitoid wasp, Cotesia glomerata (Hymenoptera: Braconidae).</title>
        <authorList>
            <person name="Pinto B.J."/>
            <person name="Weis J.J."/>
            <person name="Gamble T."/>
            <person name="Ode P.J."/>
            <person name="Paul R."/>
            <person name="Zaspel J.M."/>
        </authorList>
    </citation>
    <scope>NUCLEOTIDE SEQUENCE [LARGE SCALE GENOMIC DNA]</scope>
    <source>
        <strain evidence="1">CgM1</strain>
    </source>
</reference>
<dbReference type="EMBL" id="JAHXZJ010001864">
    <property type="protein sequence ID" value="KAH0549569.1"/>
    <property type="molecule type" value="Genomic_DNA"/>
</dbReference>
<keyword evidence="2" id="KW-1185">Reference proteome</keyword>